<evidence type="ECO:0000313" key="1">
    <source>
        <dbReference type="EMBL" id="MED6140682.1"/>
    </source>
</evidence>
<keyword evidence="2" id="KW-1185">Reference proteome</keyword>
<proteinExistence type="predicted"/>
<dbReference type="Proteomes" id="UP001341840">
    <property type="component" value="Unassembled WGS sequence"/>
</dbReference>
<name>A0ABU6SWB1_9FABA</name>
<comment type="caution">
    <text evidence="1">The sequence shown here is derived from an EMBL/GenBank/DDBJ whole genome shotgun (WGS) entry which is preliminary data.</text>
</comment>
<sequence length="67" mass="8467">FRRKPNWYLRREMKPKELRIAPDELFFDGQIEFNERTVLRNWMSQWLKWVHWYYAVAMSENVTLEES</sequence>
<gene>
    <name evidence="1" type="ORF">PIB30_095720</name>
</gene>
<accession>A0ABU6SWB1</accession>
<organism evidence="1 2">
    <name type="scientific">Stylosanthes scabra</name>
    <dbReference type="NCBI Taxonomy" id="79078"/>
    <lineage>
        <taxon>Eukaryota</taxon>
        <taxon>Viridiplantae</taxon>
        <taxon>Streptophyta</taxon>
        <taxon>Embryophyta</taxon>
        <taxon>Tracheophyta</taxon>
        <taxon>Spermatophyta</taxon>
        <taxon>Magnoliopsida</taxon>
        <taxon>eudicotyledons</taxon>
        <taxon>Gunneridae</taxon>
        <taxon>Pentapetalae</taxon>
        <taxon>rosids</taxon>
        <taxon>fabids</taxon>
        <taxon>Fabales</taxon>
        <taxon>Fabaceae</taxon>
        <taxon>Papilionoideae</taxon>
        <taxon>50 kb inversion clade</taxon>
        <taxon>dalbergioids sensu lato</taxon>
        <taxon>Dalbergieae</taxon>
        <taxon>Pterocarpus clade</taxon>
        <taxon>Stylosanthes</taxon>
    </lineage>
</organism>
<evidence type="ECO:0000313" key="2">
    <source>
        <dbReference type="Proteomes" id="UP001341840"/>
    </source>
</evidence>
<feature type="non-terminal residue" evidence="1">
    <location>
        <position position="1"/>
    </location>
</feature>
<protein>
    <submittedName>
        <fullName evidence="1">Uncharacterized protein</fullName>
    </submittedName>
</protein>
<dbReference type="EMBL" id="JASCZI010062624">
    <property type="protein sequence ID" value="MED6140682.1"/>
    <property type="molecule type" value="Genomic_DNA"/>
</dbReference>
<reference evidence="1 2" key="1">
    <citation type="journal article" date="2023" name="Plants (Basel)">
        <title>Bridging the Gap: Combining Genomics and Transcriptomics Approaches to Understand Stylosanthes scabra, an Orphan Legume from the Brazilian Caatinga.</title>
        <authorList>
            <person name="Ferreira-Neto J.R.C."/>
            <person name="da Silva M.D."/>
            <person name="Binneck E."/>
            <person name="de Melo N.F."/>
            <person name="da Silva R.H."/>
            <person name="de Melo A.L.T.M."/>
            <person name="Pandolfi V."/>
            <person name="Bustamante F.O."/>
            <person name="Brasileiro-Vidal A.C."/>
            <person name="Benko-Iseppon A.M."/>
        </authorList>
    </citation>
    <scope>NUCLEOTIDE SEQUENCE [LARGE SCALE GENOMIC DNA]</scope>
    <source>
        <tissue evidence="1">Leaves</tissue>
    </source>
</reference>